<protein>
    <submittedName>
        <fullName evidence="2">Uncharacterized protein</fullName>
    </submittedName>
</protein>
<name>A0A0H2REK3_9AGAM</name>
<keyword evidence="1" id="KW-0812">Transmembrane</keyword>
<accession>A0A0H2REK3</accession>
<keyword evidence="1" id="KW-0472">Membrane</keyword>
<evidence type="ECO:0000313" key="2">
    <source>
        <dbReference type="EMBL" id="KLO10259.1"/>
    </source>
</evidence>
<gene>
    <name evidence="2" type="ORF">SCHPADRAFT_942973</name>
</gene>
<dbReference type="AlphaFoldDB" id="A0A0H2REK3"/>
<evidence type="ECO:0000256" key="1">
    <source>
        <dbReference type="SAM" id="Phobius"/>
    </source>
</evidence>
<keyword evidence="1" id="KW-1133">Transmembrane helix</keyword>
<reference evidence="2 3" key="1">
    <citation type="submission" date="2015-04" db="EMBL/GenBank/DDBJ databases">
        <title>Complete genome sequence of Schizopora paradoxa KUC8140, a cosmopolitan wood degrader in East Asia.</title>
        <authorList>
            <consortium name="DOE Joint Genome Institute"/>
            <person name="Min B."/>
            <person name="Park H."/>
            <person name="Jang Y."/>
            <person name="Kim J.-J."/>
            <person name="Kim K.H."/>
            <person name="Pangilinan J."/>
            <person name="Lipzen A."/>
            <person name="Riley R."/>
            <person name="Grigoriev I.V."/>
            <person name="Spatafora J.W."/>
            <person name="Choi I.-G."/>
        </authorList>
    </citation>
    <scope>NUCLEOTIDE SEQUENCE [LARGE SCALE GENOMIC DNA]</scope>
    <source>
        <strain evidence="2 3">KUC8140</strain>
    </source>
</reference>
<proteinExistence type="predicted"/>
<keyword evidence="3" id="KW-1185">Reference proteome</keyword>
<dbReference type="EMBL" id="KQ086031">
    <property type="protein sequence ID" value="KLO10259.1"/>
    <property type="molecule type" value="Genomic_DNA"/>
</dbReference>
<organism evidence="2 3">
    <name type="scientific">Schizopora paradoxa</name>
    <dbReference type="NCBI Taxonomy" id="27342"/>
    <lineage>
        <taxon>Eukaryota</taxon>
        <taxon>Fungi</taxon>
        <taxon>Dikarya</taxon>
        <taxon>Basidiomycota</taxon>
        <taxon>Agaricomycotina</taxon>
        <taxon>Agaricomycetes</taxon>
        <taxon>Hymenochaetales</taxon>
        <taxon>Schizoporaceae</taxon>
        <taxon>Schizopora</taxon>
    </lineage>
</organism>
<dbReference type="Proteomes" id="UP000053477">
    <property type="component" value="Unassembled WGS sequence"/>
</dbReference>
<sequence length="84" mass="9153">MWRKQEFIPRGLDVMEIIGVGCVFTPAGVICLSTFTALSRMPFHQYFQYLSAAPLATSMDVHTCSIVQKAPGSSLKIASNAMLA</sequence>
<evidence type="ECO:0000313" key="3">
    <source>
        <dbReference type="Proteomes" id="UP000053477"/>
    </source>
</evidence>
<feature type="transmembrane region" description="Helical" evidence="1">
    <location>
        <begin position="17"/>
        <end position="38"/>
    </location>
</feature>
<dbReference type="InParanoid" id="A0A0H2REK3"/>